<dbReference type="Pfam" id="PF00916">
    <property type="entry name" value="Sulfate_transp"/>
    <property type="match status" value="1"/>
</dbReference>
<organism evidence="7 8">
    <name type="scientific">Glycomyces paridis</name>
    <dbReference type="NCBI Taxonomy" id="2126555"/>
    <lineage>
        <taxon>Bacteria</taxon>
        <taxon>Bacillati</taxon>
        <taxon>Actinomycetota</taxon>
        <taxon>Actinomycetes</taxon>
        <taxon>Glycomycetales</taxon>
        <taxon>Glycomycetaceae</taxon>
        <taxon>Glycomyces</taxon>
    </lineage>
</organism>
<evidence type="ECO:0000256" key="1">
    <source>
        <dbReference type="ARBA" id="ARBA00004141"/>
    </source>
</evidence>
<evidence type="ECO:0000256" key="5">
    <source>
        <dbReference type="SAM" id="Phobius"/>
    </source>
</evidence>
<evidence type="ECO:0000256" key="4">
    <source>
        <dbReference type="ARBA" id="ARBA00023136"/>
    </source>
</evidence>
<dbReference type="GO" id="GO:0055085">
    <property type="term" value="P:transmembrane transport"/>
    <property type="evidence" value="ECO:0007669"/>
    <property type="project" value="InterPro"/>
</dbReference>
<feature type="transmembrane region" description="Helical" evidence="5">
    <location>
        <begin position="41"/>
        <end position="73"/>
    </location>
</feature>
<proteinExistence type="predicted"/>
<evidence type="ECO:0000256" key="3">
    <source>
        <dbReference type="ARBA" id="ARBA00022989"/>
    </source>
</evidence>
<reference evidence="7 8" key="1">
    <citation type="journal article" date="2018" name="Int. J. Syst. Evol. Microbiol.">
        <title>Glycomyces paridis sp. nov., isolated from the medicinal plant Paris polyphylla.</title>
        <authorList>
            <person name="Fang X.M."/>
            <person name="Bai J.L."/>
            <person name="Su J."/>
            <person name="Zhao L.L."/>
            <person name="Liu H.Y."/>
            <person name="Ma B.P."/>
            <person name="Zhang Y.Q."/>
            <person name="Yu L.Y."/>
        </authorList>
    </citation>
    <scope>NUCLEOTIDE SEQUENCE [LARGE SCALE GENOMIC DNA]</scope>
    <source>
        <strain evidence="7 8">CPCC 204357</strain>
    </source>
</reference>
<evidence type="ECO:0000313" key="8">
    <source>
        <dbReference type="Proteomes" id="UP000305792"/>
    </source>
</evidence>
<evidence type="ECO:0000256" key="2">
    <source>
        <dbReference type="ARBA" id="ARBA00022692"/>
    </source>
</evidence>
<gene>
    <name evidence="7" type="ORF">E9998_09505</name>
</gene>
<evidence type="ECO:0000313" key="7">
    <source>
        <dbReference type="EMBL" id="THV28978.1"/>
    </source>
</evidence>
<keyword evidence="2 5" id="KW-0812">Transmembrane</keyword>
<feature type="transmembrane region" description="Helical" evidence="5">
    <location>
        <begin position="85"/>
        <end position="108"/>
    </location>
</feature>
<feature type="domain" description="SLC26A/SulP transporter" evidence="6">
    <location>
        <begin position="12"/>
        <end position="176"/>
    </location>
</feature>
<dbReference type="GO" id="GO:0016020">
    <property type="term" value="C:membrane"/>
    <property type="evidence" value="ECO:0007669"/>
    <property type="project" value="UniProtKB-SubCell"/>
</dbReference>
<protein>
    <submittedName>
        <fullName evidence="7">SulP family inorganic anion transporter</fullName>
    </submittedName>
</protein>
<dbReference type="InterPro" id="IPR001902">
    <property type="entry name" value="SLC26A/SulP_fam"/>
</dbReference>
<keyword evidence="8" id="KW-1185">Reference proteome</keyword>
<keyword evidence="3 5" id="KW-1133">Transmembrane helix</keyword>
<keyword evidence="4 5" id="KW-0472">Membrane</keyword>
<dbReference type="AlphaFoldDB" id="A0A4S8PEW9"/>
<evidence type="ECO:0000259" key="6">
    <source>
        <dbReference type="Pfam" id="PF00916"/>
    </source>
</evidence>
<dbReference type="Proteomes" id="UP000305792">
    <property type="component" value="Unassembled WGS sequence"/>
</dbReference>
<name>A0A4S8PEW9_9ACTN</name>
<sequence>MARSRAAMVRRDAVVALAGAVARVPDGMAAAVVVGVSPVHGIYAAMSGTIVGGLTSSTALMVVTTTTAAALAAESALSGVAEDDLLPSLFLVTVLAGLIMMGAGLLRLGRYTRFVSHSVMIGFLTGVAVNIALGQLGNLTGAPVEGANAVGKAWSVLTDPAAVYLPSLLTGTAAIALG</sequence>
<dbReference type="EMBL" id="STGX01000006">
    <property type="protein sequence ID" value="THV28978.1"/>
    <property type="molecule type" value="Genomic_DNA"/>
</dbReference>
<comment type="subcellular location">
    <subcellularLocation>
        <location evidence="1">Membrane</location>
        <topology evidence="1">Multi-pass membrane protein</topology>
    </subcellularLocation>
</comment>
<accession>A0A4S8PEW9</accession>
<dbReference type="InterPro" id="IPR011547">
    <property type="entry name" value="SLC26A/SulP_dom"/>
</dbReference>
<dbReference type="PANTHER" id="PTHR11814">
    <property type="entry name" value="SULFATE TRANSPORTER"/>
    <property type="match status" value="1"/>
</dbReference>
<comment type="caution">
    <text evidence="7">The sequence shown here is derived from an EMBL/GenBank/DDBJ whole genome shotgun (WGS) entry which is preliminary data.</text>
</comment>
<feature type="transmembrane region" description="Helical" evidence="5">
    <location>
        <begin position="114"/>
        <end position="133"/>
    </location>
</feature>